<reference evidence="2 4" key="2">
    <citation type="submission" date="2020-08" db="EMBL/GenBank/DDBJ databases">
        <title>Genomic Encyclopedia of Type Strains, Phase III (KMG-III): the genomes of soil and plant-associated and newly described type strains.</title>
        <authorList>
            <person name="Whitman W."/>
        </authorList>
    </citation>
    <scope>NUCLEOTIDE SEQUENCE [LARGE SCALE GENOMIC DNA]</scope>
    <source>
        <strain evidence="2 4">CECT 8088</strain>
    </source>
</reference>
<evidence type="ECO:0000256" key="1">
    <source>
        <dbReference type="SAM" id="Phobius"/>
    </source>
</evidence>
<comment type="caution">
    <text evidence="2">The sequence shown here is derived from an EMBL/GenBank/DDBJ whole genome shotgun (WGS) entry which is preliminary data.</text>
</comment>
<dbReference type="AlphaFoldDB" id="A0A839V2B0"/>
<gene>
    <name evidence="2" type="ORF">FHR90_002730</name>
    <name evidence="3" type="ORF">HUK83_17250</name>
</gene>
<evidence type="ECO:0000313" key="3">
    <source>
        <dbReference type="EMBL" id="NVN32074.1"/>
    </source>
</evidence>
<dbReference type="RefSeq" id="WP_176626771.1">
    <property type="nucleotide sequence ID" value="NZ_JABXXQ010000628.1"/>
</dbReference>
<dbReference type="Proteomes" id="UP000557688">
    <property type="component" value="Unassembled WGS sequence"/>
</dbReference>
<reference evidence="3 5" key="1">
    <citation type="submission" date="2020-06" db="EMBL/GenBank/DDBJ databases">
        <title>Description of novel acetic acid bacteria.</title>
        <authorList>
            <person name="Sombolestani A."/>
        </authorList>
    </citation>
    <scope>NUCLEOTIDE SEQUENCE [LARGE SCALE GENOMIC DNA]</scope>
    <source>
        <strain evidence="3 5">LMG 26838</strain>
    </source>
</reference>
<evidence type="ECO:0000313" key="5">
    <source>
        <dbReference type="Proteomes" id="UP000565205"/>
    </source>
</evidence>
<organism evidence="2 4">
    <name type="scientific">Endobacter medicaginis</name>
    <dbReference type="NCBI Taxonomy" id="1181271"/>
    <lineage>
        <taxon>Bacteria</taxon>
        <taxon>Pseudomonadati</taxon>
        <taxon>Pseudomonadota</taxon>
        <taxon>Alphaproteobacteria</taxon>
        <taxon>Acetobacterales</taxon>
        <taxon>Acetobacteraceae</taxon>
        <taxon>Endobacter</taxon>
    </lineage>
</organism>
<feature type="transmembrane region" description="Helical" evidence="1">
    <location>
        <begin position="65"/>
        <end position="82"/>
    </location>
</feature>
<dbReference type="Proteomes" id="UP000565205">
    <property type="component" value="Unassembled WGS sequence"/>
</dbReference>
<keyword evidence="4" id="KW-1185">Reference proteome</keyword>
<keyword evidence="1" id="KW-0472">Membrane</keyword>
<evidence type="ECO:0000313" key="4">
    <source>
        <dbReference type="Proteomes" id="UP000557688"/>
    </source>
</evidence>
<keyword evidence="1" id="KW-0812">Transmembrane</keyword>
<protein>
    <submittedName>
        <fullName evidence="2">Uncharacterized protein</fullName>
    </submittedName>
</protein>
<dbReference type="EMBL" id="JACHXV010000012">
    <property type="protein sequence ID" value="MBB3174883.1"/>
    <property type="molecule type" value="Genomic_DNA"/>
</dbReference>
<dbReference type="EMBL" id="JABXXQ010000628">
    <property type="protein sequence ID" value="NVN32074.1"/>
    <property type="molecule type" value="Genomic_DNA"/>
</dbReference>
<name>A0A839V2B0_9PROT</name>
<proteinExistence type="predicted"/>
<accession>A0A839V2B0</accession>
<keyword evidence="1" id="KW-1133">Transmembrane helix</keyword>
<evidence type="ECO:0000313" key="2">
    <source>
        <dbReference type="EMBL" id="MBB3174883.1"/>
    </source>
</evidence>
<sequence>MRTVTLHTPPAGRREHLPVAVADRFSWWTLVFGWLALLRPTAWIAGLLAGALTLVLHHWLGHSRWWWPVLAALHLSLASFLPEIRRWQLALSGWRCTGRTLASSETAALDRVVGSLALP</sequence>